<dbReference type="Proteomes" id="UP001189429">
    <property type="component" value="Unassembled WGS sequence"/>
</dbReference>
<keyword evidence="3" id="KW-1185">Reference proteome</keyword>
<sequence length="119" mass="13467">MLGVLIELFCLMSFSSFLFVVCDPRGAEVKHLNLYRYILNDSFTTGVVAHSCRTAGLPLRRFLPVDVPRFIYLLLGMVVGVSWSSDLRCQIYRMRACCTHAGRAHRVFSVSLRPGSPWP</sequence>
<evidence type="ECO:0000313" key="2">
    <source>
        <dbReference type="EMBL" id="CAK0909017.1"/>
    </source>
</evidence>
<comment type="caution">
    <text evidence="2">The sequence shown here is derived from an EMBL/GenBank/DDBJ whole genome shotgun (WGS) entry which is preliminary data.</text>
</comment>
<organism evidence="2 3">
    <name type="scientific">Prorocentrum cordatum</name>
    <dbReference type="NCBI Taxonomy" id="2364126"/>
    <lineage>
        <taxon>Eukaryota</taxon>
        <taxon>Sar</taxon>
        <taxon>Alveolata</taxon>
        <taxon>Dinophyceae</taxon>
        <taxon>Prorocentrales</taxon>
        <taxon>Prorocentraceae</taxon>
        <taxon>Prorocentrum</taxon>
    </lineage>
</organism>
<evidence type="ECO:0000313" key="3">
    <source>
        <dbReference type="Proteomes" id="UP001189429"/>
    </source>
</evidence>
<keyword evidence="1" id="KW-0732">Signal</keyword>
<protein>
    <recommendedName>
        <fullName evidence="4">Secreted protein</fullName>
    </recommendedName>
</protein>
<name>A0ABN9YBK1_9DINO</name>
<feature type="signal peptide" evidence="1">
    <location>
        <begin position="1"/>
        <end position="22"/>
    </location>
</feature>
<evidence type="ECO:0000256" key="1">
    <source>
        <dbReference type="SAM" id="SignalP"/>
    </source>
</evidence>
<dbReference type="EMBL" id="CAUYUJ010022115">
    <property type="protein sequence ID" value="CAK0909017.1"/>
    <property type="molecule type" value="Genomic_DNA"/>
</dbReference>
<evidence type="ECO:0008006" key="4">
    <source>
        <dbReference type="Google" id="ProtNLM"/>
    </source>
</evidence>
<reference evidence="2" key="1">
    <citation type="submission" date="2023-10" db="EMBL/GenBank/DDBJ databases">
        <authorList>
            <person name="Chen Y."/>
            <person name="Shah S."/>
            <person name="Dougan E. K."/>
            <person name="Thang M."/>
            <person name="Chan C."/>
        </authorList>
    </citation>
    <scope>NUCLEOTIDE SEQUENCE [LARGE SCALE GENOMIC DNA]</scope>
</reference>
<accession>A0ABN9YBK1</accession>
<feature type="chain" id="PRO_5046298601" description="Secreted protein" evidence="1">
    <location>
        <begin position="23"/>
        <end position="119"/>
    </location>
</feature>
<proteinExistence type="predicted"/>
<gene>
    <name evidence="2" type="ORF">PCOR1329_LOCUS83544</name>
</gene>